<dbReference type="RefSeq" id="XP_001420716.1">
    <property type="nucleotide sequence ID" value="XM_001420679.1"/>
</dbReference>
<dbReference type="Proteomes" id="UP000001568">
    <property type="component" value="Chromosome 12"/>
</dbReference>
<dbReference type="InterPro" id="IPR036483">
    <property type="entry name" value="PWI_dom_sf"/>
</dbReference>
<dbReference type="InterPro" id="IPR002483">
    <property type="entry name" value="PWI_dom"/>
</dbReference>
<evidence type="ECO:0000256" key="2">
    <source>
        <dbReference type="SAM" id="MobiDB-lite"/>
    </source>
</evidence>
<proteinExistence type="predicted"/>
<dbReference type="Pfam" id="PF01480">
    <property type="entry name" value="PWI"/>
    <property type="match status" value="1"/>
</dbReference>
<organism evidence="4 5">
    <name type="scientific">Ostreococcus lucimarinus (strain CCE9901)</name>
    <dbReference type="NCBI Taxonomy" id="436017"/>
    <lineage>
        <taxon>Eukaryota</taxon>
        <taxon>Viridiplantae</taxon>
        <taxon>Chlorophyta</taxon>
        <taxon>Mamiellophyceae</taxon>
        <taxon>Mamiellales</taxon>
        <taxon>Bathycoccaceae</taxon>
        <taxon>Ostreococcus</taxon>
    </lineage>
</organism>
<dbReference type="InterPro" id="IPR052225">
    <property type="entry name" value="Ser/Arg_repetitive_matrix"/>
</dbReference>
<evidence type="ECO:0000259" key="3">
    <source>
        <dbReference type="PROSITE" id="PS51025"/>
    </source>
</evidence>
<dbReference type="EMBL" id="CP000592">
    <property type="protein sequence ID" value="ABO99009.1"/>
    <property type="molecule type" value="Genomic_DNA"/>
</dbReference>
<feature type="domain" description="PWI" evidence="3">
    <location>
        <begin position="26"/>
        <end position="130"/>
    </location>
</feature>
<name>A4S634_OSTLU</name>
<sequence>MSTYRQPFSRGAAAFGKRPSSSSSANAKLAEALKVKIDIDKVDLEVIKPWISREITALLGVEDEVLIGMIEVLLEECKIHKNGAHMYAQLESFLEKQTETFCVQLWELLASAQANAGKHGEKGVPSKFMKDTEAQRKREDEAYERMKKNQERGRDGRRSQQKPYDRPPRRHSRDRVGRGQERRRDSRSPPRRRSRWGADGERSDGSDDA</sequence>
<keyword evidence="1" id="KW-0507">mRNA processing</keyword>
<dbReference type="eggNOG" id="KOG2146">
    <property type="taxonomic scope" value="Eukaryota"/>
</dbReference>
<dbReference type="KEGG" id="olu:OSTLU_26974"/>
<dbReference type="PANTHER" id="PTHR23148">
    <property type="entry name" value="SERINE/ARGININE REGULATED NUCLEAR MATRIX PROTEIN"/>
    <property type="match status" value="1"/>
</dbReference>
<evidence type="ECO:0000313" key="4">
    <source>
        <dbReference type="EMBL" id="ABO99009.1"/>
    </source>
</evidence>
<gene>
    <name evidence="4" type="ORF">OSTLU_26974</name>
</gene>
<dbReference type="GO" id="GO:0005681">
    <property type="term" value="C:spliceosomal complex"/>
    <property type="evidence" value="ECO:0007669"/>
    <property type="project" value="TreeGrafter"/>
</dbReference>
<keyword evidence="5" id="KW-1185">Reference proteome</keyword>
<feature type="compositionally biased region" description="Basic and acidic residues" evidence="2">
    <location>
        <begin position="196"/>
        <end position="209"/>
    </location>
</feature>
<dbReference type="Gene3D" id="1.20.1390.10">
    <property type="entry name" value="PWI domain"/>
    <property type="match status" value="1"/>
</dbReference>
<protein>
    <recommendedName>
        <fullName evidence="3">PWI domain-containing protein</fullName>
    </recommendedName>
</protein>
<dbReference type="SMART" id="SM00311">
    <property type="entry name" value="PWI"/>
    <property type="match status" value="1"/>
</dbReference>
<evidence type="ECO:0000313" key="5">
    <source>
        <dbReference type="Proteomes" id="UP000001568"/>
    </source>
</evidence>
<feature type="compositionally biased region" description="Basic and acidic residues" evidence="2">
    <location>
        <begin position="118"/>
        <end position="167"/>
    </location>
</feature>
<feature type="region of interest" description="Disordered" evidence="2">
    <location>
        <begin position="1"/>
        <end position="23"/>
    </location>
</feature>
<dbReference type="GO" id="GO:0006397">
    <property type="term" value="P:mRNA processing"/>
    <property type="evidence" value="ECO:0007669"/>
    <property type="project" value="UniProtKB-KW"/>
</dbReference>
<dbReference type="OrthoDB" id="163257at2759"/>
<dbReference type="GO" id="GO:0048024">
    <property type="term" value="P:regulation of mRNA splicing, via spliceosome"/>
    <property type="evidence" value="ECO:0007669"/>
    <property type="project" value="TreeGrafter"/>
</dbReference>
<feature type="compositionally biased region" description="Basic and acidic residues" evidence="2">
    <location>
        <begin position="174"/>
        <end position="188"/>
    </location>
</feature>
<dbReference type="GeneID" id="5004865"/>
<evidence type="ECO:0000256" key="1">
    <source>
        <dbReference type="ARBA" id="ARBA00022664"/>
    </source>
</evidence>
<dbReference type="SUPFAM" id="SSF101233">
    <property type="entry name" value="PWI domain"/>
    <property type="match status" value="1"/>
</dbReference>
<dbReference type="STRING" id="436017.A4S634"/>
<accession>A4S634</accession>
<dbReference type="AlphaFoldDB" id="A4S634"/>
<feature type="region of interest" description="Disordered" evidence="2">
    <location>
        <begin position="116"/>
        <end position="209"/>
    </location>
</feature>
<dbReference type="OMA" id="DRDESIY"/>
<dbReference type="GO" id="GO:0003723">
    <property type="term" value="F:RNA binding"/>
    <property type="evidence" value="ECO:0007669"/>
    <property type="project" value="TreeGrafter"/>
</dbReference>
<reference evidence="4 5" key="1">
    <citation type="journal article" date="2007" name="Proc. Natl. Acad. Sci. U.S.A.">
        <title>The tiny eukaryote Ostreococcus provides genomic insights into the paradox of plankton speciation.</title>
        <authorList>
            <person name="Palenik B."/>
            <person name="Grimwood J."/>
            <person name="Aerts A."/>
            <person name="Rouze P."/>
            <person name="Salamov A."/>
            <person name="Putnam N."/>
            <person name="Dupont C."/>
            <person name="Jorgensen R."/>
            <person name="Derelle E."/>
            <person name="Rombauts S."/>
            <person name="Zhou K."/>
            <person name="Otillar R."/>
            <person name="Merchant S.S."/>
            <person name="Podell S."/>
            <person name="Gaasterland T."/>
            <person name="Napoli C."/>
            <person name="Gendler K."/>
            <person name="Manuell A."/>
            <person name="Tai V."/>
            <person name="Vallon O."/>
            <person name="Piganeau G."/>
            <person name="Jancek S."/>
            <person name="Heijde M."/>
            <person name="Jabbari K."/>
            <person name="Bowler C."/>
            <person name="Lohr M."/>
            <person name="Robbens S."/>
            <person name="Werner G."/>
            <person name="Dubchak I."/>
            <person name="Pazour G.J."/>
            <person name="Ren Q."/>
            <person name="Paulsen I."/>
            <person name="Delwiche C."/>
            <person name="Schmutz J."/>
            <person name="Rokhsar D."/>
            <person name="Van de Peer Y."/>
            <person name="Moreau H."/>
            <person name="Grigoriev I.V."/>
        </authorList>
    </citation>
    <scope>NUCLEOTIDE SEQUENCE [LARGE SCALE GENOMIC DNA]</scope>
    <source>
        <strain evidence="4 5">CCE9901</strain>
    </source>
</reference>
<dbReference type="PROSITE" id="PS51025">
    <property type="entry name" value="PWI"/>
    <property type="match status" value="1"/>
</dbReference>
<dbReference type="Gramene" id="ABO99009">
    <property type="protein sequence ID" value="ABO99009"/>
    <property type="gene ID" value="OSTLU_26974"/>
</dbReference>
<dbReference type="PANTHER" id="PTHR23148:SF0">
    <property type="entry name" value="SERINE_ARGININE REPETITIVE MATRIX PROTEIN 1"/>
    <property type="match status" value="1"/>
</dbReference>
<dbReference type="HOGENOM" id="CLU_1317337_0_0_1"/>